<dbReference type="GO" id="GO:0030488">
    <property type="term" value="P:tRNA methylation"/>
    <property type="evidence" value="ECO:0007669"/>
    <property type="project" value="TreeGrafter"/>
</dbReference>
<sequence>MKAVRVRKEKAEELRIFAEKIGAKDRSRLIKSCGDFVEIPILEGYENFFEGYEIVEQREAIWNPKKDFLETISKIVPKEKQKFLPKSYKVIGDLAIVKLSEEIAEFKEKIGEAILESNPRLRAVWREISKEGMMRRPKLELLAGNGSETVHLENGCHFKLDVTKVMFSLGNHYERHRVAMECENETVVDMFAGIGYFSIPIAKKAEKVYSIEINYDAYRFLLENAKLNNVKLIPILGDSMFVTPEGVADRVVMGHIFCQDFLHTAIKALDRFGIIHYHEAVPTKILWRPTLRVEKACKEMGKKCKILNFRKVKNYAPNVVHVVVDAFVY</sequence>
<dbReference type="SUPFAM" id="SSF53335">
    <property type="entry name" value="S-adenosyl-L-methionine-dependent methyltransferases"/>
    <property type="match status" value="1"/>
</dbReference>
<organism evidence="5">
    <name type="scientific">Archaeoglobus fulgidus</name>
    <dbReference type="NCBI Taxonomy" id="2234"/>
    <lineage>
        <taxon>Archaea</taxon>
        <taxon>Methanobacteriati</taxon>
        <taxon>Methanobacteriota</taxon>
        <taxon>Archaeoglobi</taxon>
        <taxon>Archaeoglobales</taxon>
        <taxon>Archaeoglobaceae</taxon>
        <taxon>Archaeoglobus</taxon>
    </lineage>
</organism>
<evidence type="ECO:0000313" key="5">
    <source>
        <dbReference type="EMBL" id="HGT83366.1"/>
    </source>
</evidence>
<dbReference type="GO" id="GO:0008175">
    <property type="term" value="F:tRNA methyltransferase activity"/>
    <property type="evidence" value="ECO:0007669"/>
    <property type="project" value="TreeGrafter"/>
</dbReference>
<keyword evidence="5" id="KW-0489">Methyltransferase</keyword>
<protein>
    <submittedName>
        <fullName evidence="5">Class I SAM-dependent methyltransferase family protein</fullName>
    </submittedName>
</protein>
<dbReference type="Pfam" id="PF25133">
    <property type="entry name" value="TYW2_N_2"/>
    <property type="match status" value="1"/>
</dbReference>
<dbReference type="Gene3D" id="3.30.70.2580">
    <property type="match status" value="1"/>
</dbReference>
<accession>A0A7J3M371</accession>
<dbReference type="PROSITE" id="PS51684">
    <property type="entry name" value="SAM_MT_TRM5_TYW2"/>
    <property type="match status" value="1"/>
</dbReference>
<gene>
    <name evidence="5" type="ORF">ENT52_06535</name>
</gene>
<dbReference type="PANTHER" id="PTHR23245:SF41">
    <property type="entry name" value="TRNA(PHE) (4-DEMETHYLWYOSINE(37)-C(7)) AMINOCARBOXYPROPYLTRANSFERASE"/>
    <property type="match status" value="1"/>
</dbReference>
<keyword evidence="3" id="KW-0819">tRNA processing</keyword>
<dbReference type="Gene3D" id="3.30.300.110">
    <property type="entry name" value="Met-10+ protein-like domains"/>
    <property type="match status" value="1"/>
</dbReference>
<dbReference type="InterPro" id="IPR029063">
    <property type="entry name" value="SAM-dependent_MTases_sf"/>
</dbReference>
<evidence type="ECO:0000256" key="1">
    <source>
        <dbReference type="ARBA" id="ARBA00022679"/>
    </source>
</evidence>
<dbReference type="AlphaFoldDB" id="A0A7J3M371"/>
<feature type="domain" description="SAM-dependent methyltransferase TRM5/TYW2-type" evidence="4">
    <location>
        <begin position="88"/>
        <end position="329"/>
    </location>
</feature>
<dbReference type="EMBL" id="DSYZ01000122">
    <property type="protein sequence ID" value="HGT83366.1"/>
    <property type="molecule type" value="Genomic_DNA"/>
</dbReference>
<evidence type="ECO:0000259" key="4">
    <source>
        <dbReference type="PROSITE" id="PS51684"/>
    </source>
</evidence>
<dbReference type="Gene3D" id="3.40.50.150">
    <property type="entry name" value="Vaccinia Virus protein VP39"/>
    <property type="match status" value="1"/>
</dbReference>
<keyword evidence="2" id="KW-0949">S-adenosyl-L-methionine</keyword>
<dbReference type="InterPro" id="IPR040601">
    <property type="entry name" value="Trm5a/b_N"/>
</dbReference>
<dbReference type="InterPro" id="IPR056743">
    <property type="entry name" value="TRM5-TYW2-like_MTfase"/>
</dbReference>
<dbReference type="InterPro" id="IPR056744">
    <property type="entry name" value="TRM5/TYW2-like_N"/>
</dbReference>
<keyword evidence="1 5" id="KW-0808">Transferase</keyword>
<dbReference type="PANTHER" id="PTHR23245">
    <property type="entry name" value="TRNA METHYLTRANSFERASE"/>
    <property type="match status" value="1"/>
</dbReference>
<comment type="caution">
    <text evidence="5">The sequence shown here is derived from an EMBL/GenBank/DDBJ whole genome shotgun (WGS) entry which is preliminary data.</text>
</comment>
<evidence type="ECO:0000256" key="3">
    <source>
        <dbReference type="ARBA" id="ARBA00022694"/>
    </source>
</evidence>
<dbReference type="Pfam" id="PF18093">
    <property type="entry name" value="Trm5_N"/>
    <property type="match status" value="1"/>
</dbReference>
<name>A0A7J3M371_ARCFL</name>
<proteinExistence type="predicted"/>
<dbReference type="GO" id="GO:0005737">
    <property type="term" value="C:cytoplasm"/>
    <property type="evidence" value="ECO:0007669"/>
    <property type="project" value="TreeGrafter"/>
</dbReference>
<dbReference type="Pfam" id="PF02475">
    <property type="entry name" value="TRM5-TYW2_MTfase"/>
    <property type="match status" value="1"/>
</dbReference>
<dbReference type="CDD" id="cd02440">
    <property type="entry name" value="AdoMet_MTases"/>
    <property type="match status" value="1"/>
</dbReference>
<dbReference type="InterPro" id="IPR030382">
    <property type="entry name" value="MeTrfase_TRM5/TYW2"/>
</dbReference>
<reference evidence="5" key="1">
    <citation type="journal article" date="2020" name="mSystems">
        <title>Genome- and Community-Level Interaction Insights into Carbon Utilization and Element Cycling Functions of Hydrothermarchaeota in Hydrothermal Sediment.</title>
        <authorList>
            <person name="Zhou Z."/>
            <person name="Liu Y."/>
            <person name="Xu W."/>
            <person name="Pan J."/>
            <person name="Luo Z.H."/>
            <person name="Li M."/>
        </authorList>
    </citation>
    <scope>NUCLEOTIDE SEQUENCE [LARGE SCALE GENOMIC DNA]</scope>
    <source>
        <strain evidence="5">SpSt-587</strain>
    </source>
</reference>
<evidence type="ECO:0000256" key="2">
    <source>
        <dbReference type="ARBA" id="ARBA00022691"/>
    </source>
</evidence>